<name>S9QQH8_CYSF2</name>
<accession>S9QQH8</accession>
<keyword evidence="2" id="KW-1185">Reference proteome</keyword>
<reference evidence="1" key="1">
    <citation type="submission" date="2013-05" db="EMBL/GenBank/DDBJ databases">
        <title>Genome assembly of Cystobacter fuscus DSM 2262.</title>
        <authorList>
            <person name="Sharma G."/>
            <person name="Khatri I."/>
            <person name="Kaur C."/>
            <person name="Mayilraj S."/>
            <person name="Subramanian S."/>
        </authorList>
    </citation>
    <scope>NUCLEOTIDE SEQUENCE [LARGE SCALE GENOMIC DNA]</scope>
    <source>
        <strain evidence="1">DSM 2262</strain>
    </source>
</reference>
<dbReference type="Proteomes" id="UP000011682">
    <property type="component" value="Unassembled WGS sequence"/>
</dbReference>
<organism evidence="1 2">
    <name type="scientific">Cystobacter fuscus (strain ATCC 25194 / DSM 2262 / NBRC 100088 / M29)</name>
    <dbReference type="NCBI Taxonomy" id="1242864"/>
    <lineage>
        <taxon>Bacteria</taxon>
        <taxon>Pseudomonadati</taxon>
        <taxon>Myxococcota</taxon>
        <taxon>Myxococcia</taxon>
        <taxon>Myxococcales</taxon>
        <taxon>Cystobacterineae</taxon>
        <taxon>Archangiaceae</taxon>
        <taxon>Cystobacter</taxon>
    </lineage>
</organism>
<sequence length="43" mass="4774">MSRLVLPAWPGSASWMPFEERVFASPRGSNGEGCFSAWEDVKT</sequence>
<evidence type="ECO:0000313" key="1">
    <source>
        <dbReference type="EMBL" id="EPX63539.1"/>
    </source>
</evidence>
<gene>
    <name evidence="1" type="ORF">D187_005945</name>
</gene>
<dbReference type="EMBL" id="ANAH02000005">
    <property type="protein sequence ID" value="EPX63539.1"/>
    <property type="molecule type" value="Genomic_DNA"/>
</dbReference>
<comment type="caution">
    <text evidence="1">The sequence shown here is derived from an EMBL/GenBank/DDBJ whole genome shotgun (WGS) entry which is preliminary data.</text>
</comment>
<protein>
    <submittedName>
        <fullName evidence="1">Uncharacterized protein</fullName>
    </submittedName>
</protein>
<dbReference type="AlphaFoldDB" id="S9QQH8"/>
<proteinExistence type="predicted"/>
<evidence type="ECO:0000313" key="2">
    <source>
        <dbReference type="Proteomes" id="UP000011682"/>
    </source>
</evidence>